<reference evidence="2 3" key="1">
    <citation type="submission" date="2019-05" db="EMBL/GenBank/DDBJ databases">
        <title>Draft genome sequence of Actinomadura sp. 14C53.</title>
        <authorList>
            <person name="Saricaoglu S."/>
            <person name="Isik K."/>
        </authorList>
    </citation>
    <scope>NUCLEOTIDE SEQUENCE [LARGE SCALE GENOMIC DNA]</scope>
    <source>
        <strain evidence="2 3">14C53</strain>
    </source>
</reference>
<dbReference type="EMBL" id="VCKW01000007">
    <property type="protein sequence ID" value="TMR06907.1"/>
    <property type="molecule type" value="Genomic_DNA"/>
</dbReference>
<sequence>MSLASIVLPRAQMVGAGAGLAAAAEVGEFDVAVLAGGGDDCPSQAGHSFDVHAGELVRAHKPVGQVAHPHAGGRHTGSVTLARR</sequence>
<comment type="caution">
    <text evidence="2">The sequence shown here is derived from an EMBL/GenBank/DDBJ whole genome shotgun (WGS) entry which is preliminary data.</text>
</comment>
<evidence type="ECO:0000313" key="3">
    <source>
        <dbReference type="Proteomes" id="UP000309174"/>
    </source>
</evidence>
<dbReference type="Proteomes" id="UP000309174">
    <property type="component" value="Unassembled WGS sequence"/>
</dbReference>
<dbReference type="AlphaFoldDB" id="A0A5C4JJ03"/>
<organism evidence="2 3">
    <name type="scientific">Actinomadura soli</name>
    <dbReference type="NCBI Taxonomy" id="2508997"/>
    <lineage>
        <taxon>Bacteria</taxon>
        <taxon>Bacillati</taxon>
        <taxon>Actinomycetota</taxon>
        <taxon>Actinomycetes</taxon>
        <taxon>Streptosporangiales</taxon>
        <taxon>Thermomonosporaceae</taxon>
        <taxon>Actinomadura</taxon>
    </lineage>
</organism>
<evidence type="ECO:0000313" key="2">
    <source>
        <dbReference type="EMBL" id="TMR06907.1"/>
    </source>
</evidence>
<keyword evidence="3" id="KW-1185">Reference proteome</keyword>
<gene>
    <name evidence="2" type="ORF">ETD83_02480</name>
</gene>
<feature type="region of interest" description="Disordered" evidence="1">
    <location>
        <begin position="63"/>
        <end position="84"/>
    </location>
</feature>
<name>A0A5C4JJ03_9ACTN</name>
<proteinExistence type="predicted"/>
<protein>
    <submittedName>
        <fullName evidence="2">Uncharacterized protein</fullName>
    </submittedName>
</protein>
<dbReference type="RefSeq" id="WP_138643398.1">
    <property type="nucleotide sequence ID" value="NZ_VCKW01000007.1"/>
</dbReference>
<evidence type="ECO:0000256" key="1">
    <source>
        <dbReference type="SAM" id="MobiDB-lite"/>
    </source>
</evidence>
<accession>A0A5C4JJ03</accession>